<dbReference type="PANTHER" id="PTHR30570">
    <property type="entry name" value="PERIPLASMIC PHOSPHATE BINDING COMPONENT OF PHOSPHATE ABC TRANSPORTER"/>
    <property type="match status" value="1"/>
</dbReference>
<keyword evidence="8 10" id="KW-0564">Palmitate</keyword>
<dbReference type="GO" id="GO:0006817">
    <property type="term" value="P:phosphate ion transport"/>
    <property type="evidence" value="ECO:0007669"/>
    <property type="project" value="UniProtKB-UniRule"/>
</dbReference>
<dbReference type="Pfam" id="PF12849">
    <property type="entry name" value="PBP_like_2"/>
    <property type="match status" value="1"/>
</dbReference>
<dbReference type="PROSITE" id="PS51257">
    <property type="entry name" value="PROKAR_LIPOPROTEIN"/>
    <property type="match status" value="1"/>
</dbReference>
<keyword evidence="10" id="KW-0472">Membrane</keyword>
<gene>
    <name evidence="13" type="ORF">K8V91_07160</name>
</gene>
<dbReference type="PANTHER" id="PTHR30570:SF1">
    <property type="entry name" value="PHOSPHATE-BINDING PROTEIN PSTS"/>
    <property type="match status" value="1"/>
</dbReference>
<feature type="region of interest" description="Disordered" evidence="11">
    <location>
        <begin position="30"/>
        <end position="50"/>
    </location>
</feature>
<evidence type="ECO:0000313" key="14">
    <source>
        <dbReference type="Proteomes" id="UP000749320"/>
    </source>
</evidence>
<evidence type="ECO:0000256" key="11">
    <source>
        <dbReference type="SAM" id="MobiDB-lite"/>
    </source>
</evidence>
<proteinExistence type="inferred from homology"/>
<dbReference type="InterPro" id="IPR024370">
    <property type="entry name" value="PBP_domain"/>
</dbReference>
<dbReference type="GO" id="GO:0005886">
    <property type="term" value="C:plasma membrane"/>
    <property type="evidence" value="ECO:0007669"/>
    <property type="project" value="UniProtKB-SubCell"/>
</dbReference>
<comment type="subcellular location">
    <subcellularLocation>
        <location evidence="2 10">Cell membrane</location>
        <topology evidence="2 10">Lipid-anchor</topology>
    </subcellularLocation>
</comment>
<evidence type="ECO:0000256" key="1">
    <source>
        <dbReference type="ARBA" id="ARBA00002841"/>
    </source>
</evidence>
<evidence type="ECO:0000256" key="5">
    <source>
        <dbReference type="ARBA" id="ARBA00022448"/>
    </source>
</evidence>
<comment type="similarity">
    <text evidence="3 10">Belongs to the PstS family.</text>
</comment>
<evidence type="ECO:0000256" key="10">
    <source>
        <dbReference type="RuleBase" id="RU367119"/>
    </source>
</evidence>
<dbReference type="EMBL" id="DYWV01000238">
    <property type="protein sequence ID" value="HJF40687.1"/>
    <property type="molecule type" value="Genomic_DNA"/>
</dbReference>
<sequence>MKRKGIRKMKKALGVLLTLVLCLGLTGCGGSDDSSTDTSNGDVSGNVSLNGSTSMEPFVNGLSEAIREVYPNLVLEPQFTGSGAGIEAVTNGTADIGNSSRSLTDEEKAGGLEENIVAIDGIAVIVHPDNDVEDLTTDQLKKIYTGEITNWSEVGGVDEAIVVVGREAGSGTRGAFEEILGVEDACKYAQELNETGAVVAKIGETEGAIGYVSLDNVKDSVKALKLDGVEASEETIKDGSYSLQRPFVMATKGKISEQSEAVQAIFEFIDSEAGQKVIEQVGLVSAKK</sequence>
<reference evidence="13" key="2">
    <citation type="submission" date="2021-09" db="EMBL/GenBank/DDBJ databases">
        <authorList>
            <person name="Gilroy R."/>
        </authorList>
    </citation>
    <scope>NUCLEOTIDE SEQUENCE</scope>
    <source>
        <strain evidence="13">CHK193-16274</strain>
    </source>
</reference>
<keyword evidence="6 10" id="KW-0592">Phosphate transport</keyword>
<keyword evidence="9 10" id="KW-0449">Lipoprotein</keyword>
<evidence type="ECO:0000256" key="6">
    <source>
        <dbReference type="ARBA" id="ARBA00022592"/>
    </source>
</evidence>
<protein>
    <recommendedName>
        <fullName evidence="10">Phosphate-binding protein</fullName>
    </recommendedName>
</protein>
<dbReference type="CDD" id="cd13653">
    <property type="entry name" value="PBP2_phosphate_like_1"/>
    <property type="match status" value="1"/>
</dbReference>
<dbReference type="GO" id="GO:0042301">
    <property type="term" value="F:phosphate ion binding"/>
    <property type="evidence" value="ECO:0007669"/>
    <property type="project" value="UniProtKB-UniRule"/>
</dbReference>
<name>A0A921GBI9_9FIRM</name>
<evidence type="ECO:0000256" key="3">
    <source>
        <dbReference type="ARBA" id="ARBA00008725"/>
    </source>
</evidence>
<reference evidence="13" key="1">
    <citation type="journal article" date="2021" name="PeerJ">
        <title>Extensive microbial diversity within the chicken gut microbiome revealed by metagenomics and culture.</title>
        <authorList>
            <person name="Gilroy R."/>
            <person name="Ravi A."/>
            <person name="Getino M."/>
            <person name="Pursley I."/>
            <person name="Horton D.L."/>
            <person name="Alikhan N.F."/>
            <person name="Baker D."/>
            <person name="Gharbi K."/>
            <person name="Hall N."/>
            <person name="Watson M."/>
            <person name="Adriaenssens E.M."/>
            <person name="Foster-Nyarko E."/>
            <person name="Jarju S."/>
            <person name="Secka A."/>
            <person name="Antonio M."/>
            <person name="Oren A."/>
            <person name="Chaudhuri R.R."/>
            <person name="La Ragione R."/>
            <person name="Hildebrand F."/>
            <person name="Pallen M.J."/>
        </authorList>
    </citation>
    <scope>NUCLEOTIDE SEQUENCE</scope>
    <source>
        <strain evidence="13">CHK193-16274</strain>
    </source>
</reference>
<organism evidence="13 14">
    <name type="scientific">Thomasclavelia spiroformis</name>
    <dbReference type="NCBI Taxonomy" id="29348"/>
    <lineage>
        <taxon>Bacteria</taxon>
        <taxon>Bacillati</taxon>
        <taxon>Bacillota</taxon>
        <taxon>Erysipelotrichia</taxon>
        <taxon>Erysipelotrichales</taxon>
        <taxon>Coprobacillaceae</taxon>
        <taxon>Thomasclavelia</taxon>
    </lineage>
</organism>
<evidence type="ECO:0000256" key="2">
    <source>
        <dbReference type="ARBA" id="ARBA00004193"/>
    </source>
</evidence>
<comment type="function">
    <text evidence="10">Involved in the system for phosphate transport across the cytoplasmic membrane.</text>
</comment>
<dbReference type="NCBIfam" id="TIGR02136">
    <property type="entry name" value="ptsS_2"/>
    <property type="match status" value="1"/>
</dbReference>
<dbReference type="AlphaFoldDB" id="A0A921GBI9"/>
<feature type="signal peptide" evidence="10">
    <location>
        <begin position="1"/>
        <end position="27"/>
    </location>
</feature>
<evidence type="ECO:0000256" key="9">
    <source>
        <dbReference type="ARBA" id="ARBA00023288"/>
    </source>
</evidence>
<keyword evidence="7 10" id="KW-0732">Signal</keyword>
<dbReference type="SUPFAM" id="SSF53850">
    <property type="entry name" value="Periplasmic binding protein-like II"/>
    <property type="match status" value="1"/>
</dbReference>
<feature type="chain" id="PRO_5039742101" description="Phosphate-binding protein" evidence="10">
    <location>
        <begin position="28"/>
        <end position="288"/>
    </location>
</feature>
<dbReference type="InterPro" id="IPR050811">
    <property type="entry name" value="Phosphate_ABC_transporter"/>
</dbReference>
<comment type="function">
    <text evidence="1">Part of the ABC transporter complex PstSACB involved in phosphate import.</text>
</comment>
<keyword evidence="10" id="KW-1003">Cell membrane</keyword>
<dbReference type="Gene3D" id="3.40.190.10">
    <property type="entry name" value="Periplasmic binding protein-like II"/>
    <property type="match status" value="2"/>
</dbReference>
<evidence type="ECO:0000256" key="8">
    <source>
        <dbReference type="ARBA" id="ARBA00023139"/>
    </source>
</evidence>
<keyword evidence="5 10" id="KW-0813">Transport</keyword>
<accession>A0A921GBI9</accession>
<comment type="subunit">
    <text evidence="4 10">The complex is composed of two ATP-binding proteins (PstB), two transmembrane proteins (PstC and PstA) and a solute-binding protein (PstS).</text>
</comment>
<evidence type="ECO:0000256" key="7">
    <source>
        <dbReference type="ARBA" id="ARBA00022729"/>
    </source>
</evidence>
<dbReference type="Proteomes" id="UP000749320">
    <property type="component" value="Unassembled WGS sequence"/>
</dbReference>
<dbReference type="InterPro" id="IPR011862">
    <property type="entry name" value="Phos-bd"/>
</dbReference>
<evidence type="ECO:0000256" key="4">
    <source>
        <dbReference type="ARBA" id="ARBA00011529"/>
    </source>
</evidence>
<feature type="compositionally biased region" description="Low complexity" evidence="11">
    <location>
        <begin position="30"/>
        <end position="45"/>
    </location>
</feature>
<evidence type="ECO:0000313" key="13">
    <source>
        <dbReference type="EMBL" id="HJF40687.1"/>
    </source>
</evidence>
<comment type="caution">
    <text evidence="13">The sequence shown here is derived from an EMBL/GenBank/DDBJ whole genome shotgun (WGS) entry which is preliminary data.</text>
</comment>
<feature type="domain" description="PBP" evidence="12">
    <location>
        <begin position="40"/>
        <end position="269"/>
    </location>
</feature>
<evidence type="ECO:0000259" key="12">
    <source>
        <dbReference type="Pfam" id="PF12849"/>
    </source>
</evidence>